<name>A0A0W0Z585_LEGSP</name>
<sequence>MNRMIASLLVTLFFLPVQAADITTGEIKAQESDEERCYQERVGRCIDKCDHAEDKNCTLLCEATVRNECRQAGE</sequence>
<accession>A0A0W0Z585</accession>
<dbReference type="EMBL" id="LNYX01000013">
    <property type="protein sequence ID" value="KTD64313.1"/>
    <property type="molecule type" value="Genomic_DNA"/>
</dbReference>
<dbReference type="OrthoDB" id="5638924at2"/>
<feature type="chain" id="PRO_5006918288" evidence="1">
    <location>
        <begin position="20"/>
        <end position="74"/>
    </location>
</feature>
<evidence type="ECO:0000313" key="3">
    <source>
        <dbReference type="Proteomes" id="UP000054877"/>
    </source>
</evidence>
<keyword evidence="1" id="KW-0732">Signal</keyword>
<dbReference type="RefSeq" id="WP_058483060.1">
    <property type="nucleotide sequence ID" value="NZ_CAAAII010000005.1"/>
</dbReference>
<evidence type="ECO:0000256" key="1">
    <source>
        <dbReference type="SAM" id="SignalP"/>
    </source>
</evidence>
<organism evidence="2 3">
    <name type="scientific">Legionella spiritensis</name>
    <dbReference type="NCBI Taxonomy" id="452"/>
    <lineage>
        <taxon>Bacteria</taxon>
        <taxon>Pseudomonadati</taxon>
        <taxon>Pseudomonadota</taxon>
        <taxon>Gammaproteobacteria</taxon>
        <taxon>Legionellales</taxon>
        <taxon>Legionellaceae</taxon>
        <taxon>Legionella</taxon>
    </lineage>
</organism>
<feature type="signal peptide" evidence="1">
    <location>
        <begin position="1"/>
        <end position="19"/>
    </location>
</feature>
<proteinExistence type="predicted"/>
<keyword evidence="3" id="KW-1185">Reference proteome</keyword>
<dbReference type="STRING" id="452.Lspi_1120"/>
<dbReference type="AlphaFoldDB" id="A0A0W0Z585"/>
<dbReference type="PATRIC" id="fig|452.5.peg.1242"/>
<comment type="caution">
    <text evidence="2">The sequence shown here is derived from an EMBL/GenBank/DDBJ whole genome shotgun (WGS) entry which is preliminary data.</text>
</comment>
<reference evidence="2 3" key="1">
    <citation type="submission" date="2015-11" db="EMBL/GenBank/DDBJ databases">
        <title>Genomic analysis of 38 Legionella species identifies large and diverse effector repertoires.</title>
        <authorList>
            <person name="Burstein D."/>
            <person name="Amaro F."/>
            <person name="Zusman T."/>
            <person name="Lifshitz Z."/>
            <person name="Cohen O."/>
            <person name="Gilbert J.A."/>
            <person name="Pupko T."/>
            <person name="Shuman H.A."/>
            <person name="Segal G."/>
        </authorList>
    </citation>
    <scope>NUCLEOTIDE SEQUENCE [LARGE SCALE GENOMIC DNA]</scope>
    <source>
        <strain evidence="2 3">Mt.St.Helens-9</strain>
    </source>
</reference>
<dbReference type="Proteomes" id="UP000054877">
    <property type="component" value="Unassembled WGS sequence"/>
</dbReference>
<protein>
    <submittedName>
        <fullName evidence="2">Uncharacterized protein</fullName>
    </submittedName>
</protein>
<gene>
    <name evidence="2" type="ORF">Lspi_1120</name>
</gene>
<evidence type="ECO:0000313" key="2">
    <source>
        <dbReference type="EMBL" id="KTD64313.1"/>
    </source>
</evidence>